<evidence type="ECO:0000313" key="3">
    <source>
        <dbReference type="EMBL" id="QHT58541.1"/>
    </source>
</evidence>
<gene>
    <name evidence="3" type="ORF">GXP70_00140</name>
</gene>
<dbReference type="GO" id="GO:0000160">
    <property type="term" value="P:phosphorelay signal transduction system"/>
    <property type="evidence" value="ECO:0007669"/>
    <property type="project" value="InterPro"/>
</dbReference>
<proteinExistence type="predicted"/>
<protein>
    <submittedName>
        <fullName evidence="3">Response regulator transcription factor</fullName>
    </submittedName>
</protein>
<dbReference type="RefSeq" id="WP_162354616.1">
    <property type="nucleotide sequence ID" value="NZ_CP048209.1"/>
</dbReference>
<reference evidence="3 4" key="1">
    <citation type="submission" date="2020-01" db="EMBL/GenBank/DDBJ databases">
        <title>Paenibacillus sp. nov., isolated from tomato rhizosphere.</title>
        <authorList>
            <person name="Weon H.-Y."/>
            <person name="Lee S.A."/>
        </authorList>
    </citation>
    <scope>NUCLEOTIDE SEQUENCE [LARGE SCALE GENOMIC DNA]</scope>
    <source>
        <strain evidence="3 4">12200R-189</strain>
    </source>
</reference>
<dbReference type="InterPro" id="IPR058245">
    <property type="entry name" value="NreC/VraR/RcsB-like_REC"/>
</dbReference>
<dbReference type="AlphaFoldDB" id="A0A6C0FSV9"/>
<dbReference type="Pfam" id="PF00072">
    <property type="entry name" value="Response_reg"/>
    <property type="match status" value="1"/>
</dbReference>
<name>A0A6C0FSV9_9BACL</name>
<dbReference type="EMBL" id="CP048209">
    <property type="protein sequence ID" value="QHT58541.1"/>
    <property type="molecule type" value="Genomic_DNA"/>
</dbReference>
<dbReference type="InterPro" id="IPR001789">
    <property type="entry name" value="Sig_transdc_resp-reg_receiver"/>
</dbReference>
<sequence length="141" mass="15516">MYKVVIADDRPQARQGLHLLLDCCGGYSIVGEAVNGSEALERTLELSPDLLLTDLKMPGISIIEGARHLKAMHPCLKIVILTAFDESEDIYRAMQAGIDGYLMKDTDPEQILQAIQQVMDGSRFYQSKANMDFAGSGEPRA</sequence>
<evidence type="ECO:0000313" key="4">
    <source>
        <dbReference type="Proteomes" id="UP000476064"/>
    </source>
</evidence>
<keyword evidence="1" id="KW-0597">Phosphoprotein</keyword>
<organism evidence="3 4">
    <name type="scientific">Paenibacillus lycopersici</name>
    <dbReference type="NCBI Taxonomy" id="2704462"/>
    <lineage>
        <taxon>Bacteria</taxon>
        <taxon>Bacillati</taxon>
        <taxon>Bacillota</taxon>
        <taxon>Bacilli</taxon>
        <taxon>Bacillales</taxon>
        <taxon>Paenibacillaceae</taxon>
        <taxon>Paenibacillus</taxon>
    </lineage>
</organism>
<dbReference type="CDD" id="cd17535">
    <property type="entry name" value="REC_NarL-like"/>
    <property type="match status" value="1"/>
</dbReference>
<keyword evidence="4" id="KW-1185">Reference proteome</keyword>
<feature type="domain" description="Response regulatory" evidence="2">
    <location>
        <begin position="3"/>
        <end position="119"/>
    </location>
</feature>
<dbReference type="Gene3D" id="3.40.50.2300">
    <property type="match status" value="1"/>
</dbReference>
<dbReference type="SMART" id="SM00448">
    <property type="entry name" value="REC"/>
    <property type="match status" value="1"/>
</dbReference>
<dbReference type="PROSITE" id="PS50110">
    <property type="entry name" value="RESPONSE_REGULATORY"/>
    <property type="match status" value="1"/>
</dbReference>
<dbReference type="InterPro" id="IPR011006">
    <property type="entry name" value="CheY-like_superfamily"/>
</dbReference>
<dbReference type="PANTHER" id="PTHR45566">
    <property type="entry name" value="HTH-TYPE TRANSCRIPTIONAL REGULATOR YHJB-RELATED"/>
    <property type="match status" value="1"/>
</dbReference>
<evidence type="ECO:0000259" key="2">
    <source>
        <dbReference type="PROSITE" id="PS50110"/>
    </source>
</evidence>
<dbReference type="Proteomes" id="UP000476064">
    <property type="component" value="Chromosome"/>
</dbReference>
<dbReference type="InterPro" id="IPR051015">
    <property type="entry name" value="EvgA-like"/>
</dbReference>
<accession>A0A6C0FSV9</accession>
<dbReference type="PANTHER" id="PTHR45566:SF2">
    <property type="entry name" value="NARL SUBFAMILY"/>
    <property type="match status" value="1"/>
</dbReference>
<feature type="modified residue" description="4-aspartylphosphate" evidence="1">
    <location>
        <position position="54"/>
    </location>
</feature>
<evidence type="ECO:0000256" key="1">
    <source>
        <dbReference type="PROSITE-ProRule" id="PRU00169"/>
    </source>
</evidence>
<dbReference type="SUPFAM" id="SSF52172">
    <property type="entry name" value="CheY-like"/>
    <property type="match status" value="1"/>
</dbReference>
<dbReference type="KEGG" id="plyc:GXP70_00140"/>